<keyword evidence="2" id="KW-0238">DNA-binding</keyword>
<dbReference type="Proteomes" id="UP000784435">
    <property type="component" value="Unassembled WGS sequence"/>
</dbReference>
<feature type="non-terminal residue" evidence="5">
    <location>
        <position position="1"/>
    </location>
</feature>
<reference evidence="5" key="1">
    <citation type="journal article" date="2021" name="PeerJ">
        <title>Extensive microbial diversity within the chicken gut microbiome revealed by metagenomics and culture.</title>
        <authorList>
            <person name="Gilroy R."/>
            <person name="Ravi A."/>
            <person name="Getino M."/>
            <person name="Pursley I."/>
            <person name="Horton D.L."/>
            <person name="Alikhan N.F."/>
            <person name="Baker D."/>
            <person name="Gharbi K."/>
            <person name="Hall N."/>
            <person name="Watson M."/>
            <person name="Adriaenssens E.M."/>
            <person name="Foster-Nyarko E."/>
            <person name="Jarju S."/>
            <person name="Secka A."/>
            <person name="Antonio M."/>
            <person name="Oren A."/>
            <person name="Chaudhuri R.R."/>
            <person name="La Ragione R."/>
            <person name="Hildebrand F."/>
            <person name="Pallen M.J."/>
        </authorList>
    </citation>
    <scope>NUCLEOTIDE SEQUENCE</scope>
    <source>
        <strain evidence="5">ChiGjej5B5-7349</strain>
    </source>
</reference>
<feature type="domain" description="GntR C-terminal" evidence="4">
    <location>
        <begin position="2"/>
        <end position="104"/>
    </location>
</feature>
<dbReference type="Gene3D" id="1.20.120.530">
    <property type="entry name" value="GntR ligand-binding domain-like"/>
    <property type="match status" value="1"/>
</dbReference>
<name>A0A921MBJ0_9MICO</name>
<gene>
    <name evidence="5" type="ORF">K8V08_02195</name>
</gene>
<organism evidence="5 6">
    <name type="scientific">Brevibacterium senegalense</name>
    <dbReference type="NCBI Taxonomy" id="1033736"/>
    <lineage>
        <taxon>Bacteria</taxon>
        <taxon>Bacillati</taxon>
        <taxon>Actinomycetota</taxon>
        <taxon>Actinomycetes</taxon>
        <taxon>Micrococcales</taxon>
        <taxon>Brevibacteriaceae</taxon>
        <taxon>Brevibacterium</taxon>
    </lineage>
</organism>
<sequence length="129" mass="14240">SRAVEHVDDAMIAELRAIHHESLALVHRRTVHGLDEKNREFYSIINHATDAPKLRWVAGLCIRYVPRSLYSDVPGWPDITLAGQESMIEALEARDAGSARAITESIHRRAGDALAESFEITTAGLSPAE</sequence>
<dbReference type="InterPro" id="IPR011711">
    <property type="entry name" value="GntR_C"/>
</dbReference>
<keyword evidence="3" id="KW-0804">Transcription</keyword>
<evidence type="ECO:0000313" key="6">
    <source>
        <dbReference type="Proteomes" id="UP000784435"/>
    </source>
</evidence>
<reference evidence="5" key="2">
    <citation type="submission" date="2021-09" db="EMBL/GenBank/DDBJ databases">
        <authorList>
            <person name="Gilroy R."/>
        </authorList>
    </citation>
    <scope>NUCLEOTIDE SEQUENCE</scope>
    <source>
        <strain evidence="5">ChiGjej5B5-7349</strain>
    </source>
</reference>
<accession>A0A921MBJ0</accession>
<proteinExistence type="predicted"/>
<dbReference type="Pfam" id="PF07729">
    <property type="entry name" value="FCD"/>
    <property type="match status" value="1"/>
</dbReference>
<dbReference type="EMBL" id="DYUK01000047">
    <property type="protein sequence ID" value="HJG79204.1"/>
    <property type="molecule type" value="Genomic_DNA"/>
</dbReference>
<evidence type="ECO:0000313" key="5">
    <source>
        <dbReference type="EMBL" id="HJG79204.1"/>
    </source>
</evidence>
<dbReference type="SUPFAM" id="SSF48008">
    <property type="entry name" value="GntR ligand-binding domain-like"/>
    <property type="match status" value="1"/>
</dbReference>
<dbReference type="InterPro" id="IPR008920">
    <property type="entry name" value="TF_FadR/GntR_C"/>
</dbReference>
<evidence type="ECO:0000256" key="2">
    <source>
        <dbReference type="ARBA" id="ARBA00023125"/>
    </source>
</evidence>
<dbReference type="GO" id="GO:0003677">
    <property type="term" value="F:DNA binding"/>
    <property type="evidence" value="ECO:0007669"/>
    <property type="project" value="UniProtKB-KW"/>
</dbReference>
<evidence type="ECO:0000256" key="3">
    <source>
        <dbReference type="ARBA" id="ARBA00023163"/>
    </source>
</evidence>
<comment type="caution">
    <text evidence="5">The sequence shown here is derived from an EMBL/GenBank/DDBJ whole genome shotgun (WGS) entry which is preliminary data.</text>
</comment>
<keyword evidence="1" id="KW-0805">Transcription regulation</keyword>
<evidence type="ECO:0000259" key="4">
    <source>
        <dbReference type="Pfam" id="PF07729"/>
    </source>
</evidence>
<evidence type="ECO:0000256" key="1">
    <source>
        <dbReference type="ARBA" id="ARBA00023015"/>
    </source>
</evidence>
<protein>
    <submittedName>
        <fullName evidence="5">FCD domain-containing protein</fullName>
    </submittedName>
</protein>
<dbReference type="AlphaFoldDB" id="A0A921MBJ0"/>